<dbReference type="GO" id="GO:0006998">
    <property type="term" value="P:nuclear envelope organization"/>
    <property type="evidence" value="ECO:0007669"/>
    <property type="project" value="TreeGrafter"/>
</dbReference>
<gene>
    <name evidence="5" type="ORF">TMI583_LOCUS46519</name>
</gene>
<keyword evidence="1" id="KW-0403">Intermediate filament</keyword>
<evidence type="ECO:0000256" key="2">
    <source>
        <dbReference type="ARBA" id="ARBA00023054"/>
    </source>
</evidence>
<dbReference type="GO" id="GO:0031507">
    <property type="term" value="P:heterochromatin formation"/>
    <property type="evidence" value="ECO:0007669"/>
    <property type="project" value="TreeGrafter"/>
</dbReference>
<feature type="non-terminal residue" evidence="5">
    <location>
        <position position="1"/>
    </location>
</feature>
<organism evidence="5 6">
    <name type="scientific">Didymodactylos carnosus</name>
    <dbReference type="NCBI Taxonomy" id="1234261"/>
    <lineage>
        <taxon>Eukaryota</taxon>
        <taxon>Metazoa</taxon>
        <taxon>Spiralia</taxon>
        <taxon>Gnathifera</taxon>
        <taxon>Rotifera</taxon>
        <taxon>Eurotatoria</taxon>
        <taxon>Bdelloidea</taxon>
        <taxon>Philodinida</taxon>
        <taxon>Philodinidae</taxon>
        <taxon>Didymodactylos</taxon>
    </lineage>
</organism>
<dbReference type="AlphaFoldDB" id="A0A8S2WXV4"/>
<dbReference type="GO" id="GO:0090435">
    <property type="term" value="P:protein localization to nuclear envelope"/>
    <property type="evidence" value="ECO:0007669"/>
    <property type="project" value="TreeGrafter"/>
</dbReference>
<dbReference type="PANTHER" id="PTHR45721:SF11">
    <property type="entry name" value="LAMIN DM0-RELATED"/>
    <property type="match status" value="1"/>
</dbReference>
<name>A0A8S2WXV4_9BILA</name>
<dbReference type="PROSITE" id="PS51842">
    <property type="entry name" value="IF_ROD_2"/>
    <property type="match status" value="1"/>
</dbReference>
<dbReference type="GO" id="GO:0051664">
    <property type="term" value="P:nuclear pore localization"/>
    <property type="evidence" value="ECO:0007669"/>
    <property type="project" value="TreeGrafter"/>
</dbReference>
<evidence type="ECO:0000313" key="6">
    <source>
        <dbReference type="Proteomes" id="UP000682733"/>
    </source>
</evidence>
<evidence type="ECO:0000259" key="4">
    <source>
        <dbReference type="PROSITE" id="PS51842"/>
    </source>
</evidence>
<dbReference type="Proteomes" id="UP000682733">
    <property type="component" value="Unassembled WGS sequence"/>
</dbReference>
<evidence type="ECO:0000256" key="1">
    <source>
        <dbReference type="ARBA" id="ARBA00022754"/>
    </source>
</evidence>
<feature type="coiled-coil region" evidence="3">
    <location>
        <begin position="2"/>
        <end position="120"/>
    </location>
</feature>
<evidence type="ECO:0000256" key="3">
    <source>
        <dbReference type="SAM" id="Coils"/>
    </source>
</evidence>
<dbReference type="GO" id="GO:0007097">
    <property type="term" value="P:nuclear migration"/>
    <property type="evidence" value="ECO:0007669"/>
    <property type="project" value="TreeGrafter"/>
</dbReference>
<feature type="domain" description="IF rod" evidence="4">
    <location>
        <begin position="1"/>
        <end position="180"/>
    </location>
</feature>
<reference evidence="5" key="1">
    <citation type="submission" date="2021-02" db="EMBL/GenBank/DDBJ databases">
        <authorList>
            <person name="Nowell W R."/>
        </authorList>
    </citation>
    <scope>NUCLEOTIDE SEQUENCE</scope>
</reference>
<dbReference type="GO" id="GO:0005652">
    <property type="term" value="C:nuclear lamina"/>
    <property type="evidence" value="ECO:0007669"/>
    <property type="project" value="TreeGrafter"/>
</dbReference>
<dbReference type="GO" id="GO:0005882">
    <property type="term" value="C:intermediate filament"/>
    <property type="evidence" value="ECO:0007669"/>
    <property type="project" value="UniProtKB-KW"/>
</dbReference>
<accession>A0A8S2WXV4</accession>
<feature type="non-terminal residue" evidence="5">
    <location>
        <position position="180"/>
    </location>
</feature>
<protein>
    <recommendedName>
        <fullName evidence="4">IF rod domain-containing protein</fullName>
    </recommendedName>
</protein>
<dbReference type="InterPro" id="IPR039008">
    <property type="entry name" value="IF_rod_dom"/>
</dbReference>
<keyword evidence="2 3" id="KW-0175">Coiled coil</keyword>
<dbReference type="PANTHER" id="PTHR45721">
    <property type="entry name" value="LAMIN DM0-RELATED"/>
    <property type="match status" value="1"/>
</dbReference>
<sequence length="180" mass="21265">LIEELAREKSRLEIDGEKARAEAQDALTKLGRKEREARANEARLKQYENEIGELKARNDAVILDANRKTDDNVALRGLNSDLEKQVTSLKRQLESETLLRVDLENKNKTLREELLFIQEVHNTEMEQIKQQKRVHVQHYGEDIRREYDDRLLNELQQLRVQTDQEMQAIRDEIASQYEKK</sequence>
<dbReference type="EMBL" id="CAJOBA010086829">
    <property type="protein sequence ID" value="CAF4467134.1"/>
    <property type="molecule type" value="Genomic_DNA"/>
</dbReference>
<comment type="caution">
    <text evidence="5">The sequence shown here is derived from an EMBL/GenBank/DDBJ whole genome shotgun (WGS) entry which is preliminary data.</text>
</comment>
<evidence type="ECO:0000313" key="5">
    <source>
        <dbReference type="EMBL" id="CAF4467134.1"/>
    </source>
</evidence>
<dbReference type="GO" id="GO:0005200">
    <property type="term" value="F:structural constituent of cytoskeleton"/>
    <property type="evidence" value="ECO:0007669"/>
    <property type="project" value="TreeGrafter"/>
</dbReference>
<proteinExistence type="predicted"/>
<dbReference type="Gene3D" id="1.20.5.1160">
    <property type="entry name" value="Vasodilator-stimulated phosphoprotein"/>
    <property type="match status" value="1"/>
</dbReference>